<gene>
    <name evidence="1" type="ORF">RCL2_000591400</name>
</gene>
<accession>A0A8H3KZ82</accession>
<protein>
    <submittedName>
        <fullName evidence="1">Uncharacterized protein</fullName>
    </submittedName>
</protein>
<sequence length="191" mass="21133">MDLGLTKIKPKASTQQIMAANVLGTVYFLSSSAFLDTIIFSALEQISRDVEELIDTINKMHQLAMTEITSNKGMNHQNPPDNLPNIDMDMDAQQQLNTALSTPLSPNPAKAAEKKAFLQENSLSFSIASPDSTLNNQSRQPVELSISNSNISLALSLSSGNKRENISYQENQSGGRLYWKQPHHYRIPAWA</sequence>
<evidence type="ECO:0000313" key="2">
    <source>
        <dbReference type="Proteomes" id="UP000615446"/>
    </source>
</evidence>
<comment type="caution">
    <text evidence="1">The sequence shown here is derived from an EMBL/GenBank/DDBJ whole genome shotgun (WGS) entry which is preliminary data.</text>
</comment>
<dbReference type="Proteomes" id="UP000615446">
    <property type="component" value="Unassembled WGS sequence"/>
</dbReference>
<dbReference type="EMBL" id="BLAL01000040">
    <property type="protein sequence ID" value="GES78597.1"/>
    <property type="molecule type" value="Genomic_DNA"/>
</dbReference>
<evidence type="ECO:0000313" key="1">
    <source>
        <dbReference type="EMBL" id="GES78597.1"/>
    </source>
</evidence>
<dbReference type="AlphaFoldDB" id="A0A8H3KZ82"/>
<name>A0A8H3KZ82_9GLOM</name>
<reference evidence="1" key="1">
    <citation type="submission" date="2019-10" db="EMBL/GenBank/DDBJ databases">
        <title>Conservation and host-specific expression of non-tandemly repeated heterogenous ribosome RNA gene in arbuscular mycorrhizal fungi.</title>
        <authorList>
            <person name="Maeda T."/>
            <person name="Kobayashi Y."/>
            <person name="Nakagawa T."/>
            <person name="Ezawa T."/>
            <person name="Yamaguchi K."/>
            <person name="Bino T."/>
            <person name="Nishimoto Y."/>
            <person name="Shigenobu S."/>
            <person name="Kawaguchi M."/>
        </authorList>
    </citation>
    <scope>NUCLEOTIDE SEQUENCE</scope>
    <source>
        <strain evidence="1">HR1</strain>
    </source>
</reference>
<organism evidence="1 2">
    <name type="scientific">Rhizophagus clarus</name>
    <dbReference type="NCBI Taxonomy" id="94130"/>
    <lineage>
        <taxon>Eukaryota</taxon>
        <taxon>Fungi</taxon>
        <taxon>Fungi incertae sedis</taxon>
        <taxon>Mucoromycota</taxon>
        <taxon>Glomeromycotina</taxon>
        <taxon>Glomeromycetes</taxon>
        <taxon>Glomerales</taxon>
        <taxon>Glomeraceae</taxon>
        <taxon>Rhizophagus</taxon>
    </lineage>
</organism>
<proteinExistence type="predicted"/>